<dbReference type="PANTHER" id="PTHR32176:SF92">
    <property type="entry name" value="XYLOSE ISOMERASE"/>
    <property type="match status" value="1"/>
</dbReference>
<comment type="similarity">
    <text evidence="1">Belongs to the patatin family.</text>
</comment>
<dbReference type="InterPro" id="IPR016035">
    <property type="entry name" value="Acyl_Trfase/lysoPLipase"/>
</dbReference>
<dbReference type="Proteomes" id="UP001055658">
    <property type="component" value="Chromosome"/>
</dbReference>
<dbReference type="PANTHER" id="PTHR32176">
    <property type="entry name" value="XYLOSE ISOMERASE"/>
    <property type="match status" value="1"/>
</dbReference>
<evidence type="ECO:0000313" key="6">
    <source>
        <dbReference type="Proteomes" id="UP001055658"/>
    </source>
</evidence>
<evidence type="ECO:0000259" key="4">
    <source>
        <dbReference type="PROSITE" id="PS51635"/>
    </source>
</evidence>
<protein>
    <submittedName>
        <fullName evidence="5">Patatin-like phospholipase family protein</fullName>
    </submittedName>
</protein>
<evidence type="ECO:0000256" key="3">
    <source>
        <dbReference type="PROSITE-ProRule" id="PRU01161"/>
    </source>
</evidence>
<keyword evidence="2 3" id="KW-0443">Lipid metabolism</keyword>
<feature type="domain" description="PNPLA" evidence="4">
    <location>
        <begin position="6"/>
        <end position="207"/>
    </location>
</feature>
<keyword evidence="6" id="KW-1185">Reference proteome</keyword>
<dbReference type="EMBL" id="CP092418">
    <property type="protein sequence ID" value="USD22551.1"/>
    <property type="molecule type" value="Genomic_DNA"/>
</dbReference>
<sequence>MTMRILSIDGGGIRGILPGEILVSLEEKLKKESKNPDARIGDYFDLIAGTSTGAILGAAYICPNKKGKPKFSAREVANIYLEEGDDIFDVQFLQFLRTVGGIRDEKYSAHELERVLKYYFKKIKLSELLKPTCFVSYDIKNRKQIIFRQHCAKTGSEDFLVRDLLRGSSAAPTYFEAARIRPQLPFKTKYVLVDGGMVANDPALCAYSEAIKFSGVGGIEDMVIVSLGTGKKLREYYYQEVKDFGLYGWSRPVVDIALNGNSQMTDYHLEKIASTVKGRQYYRIEPLLFDAEKEMDSATPENLNNLKEAGKKNADEFDSVLEEIAEILVTPNKPHEYIPYHK</sequence>
<dbReference type="PROSITE" id="PS51635">
    <property type="entry name" value="PNPLA"/>
    <property type="match status" value="1"/>
</dbReference>
<name>A0ABY4VGM7_9GAMM</name>
<feature type="short sequence motif" description="DGA/G" evidence="3">
    <location>
        <begin position="194"/>
        <end position="196"/>
    </location>
</feature>
<feature type="active site" description="Nucleophile" evidence="3">
    <location>
        <position position="51"/>
    </location>
</feature>
<keyword evidence="3" id="KW-0378">Hydrolase</keyword>
<reference evidence="5" key="1">
    <citation type="submission" date="2022-02" db="EMBL/GenBank/DDBJ databases">
        <title>Coral-associated bacteria.</title>
        <authorList>
            <person name="Tang K."/>
            <person name="Wang X."/>
        </authorList>
    </citation>
    <scope>NUCLEOTIDE SEQUENCE</scope>
    <source>
        <strain evidence="5">SCSIO 43006</strain>
    </source>
</reference>
<feature type="short sequence motif" description="GXGXXG" evidence="3">
    <location>
        <begin position="10"/>
        <end position="15"/>
    </location>
</feature>
<evidence type="ECO:0000313" key="5">
    <source>
        <dbReference type="EMBL" id="USD22551.1"/>
    </source>
</evidence>
<proteinExistence type="inferred from homology"/>
<organism evidence="5 6">
    <name type="scientific">Microbulbifer variabilis</name>
    <dbReference type="NCBI Taxonomy" id="266805"/>
    <lineage>
        <taxon>Bacteria</taxon>
        <taxon>Pseudomonadati</taxon>
        <taxon>Pseudomonadota</taxon>
        <taxon>Gammaproteobacteria</taxon>
        <taxon>Cellvibrionales</taxon>
        <taxon>Microbulbiferaceae</taxon>
        <taxon>Microbulbifer</taxon>
    </lineage>
</organism>
<evidence type="ECO:0000256" key="1">
    <source>
        <dbReference type="ARBA" id="ARBA00010240"/>
    </source>
</evidence>
<dbReference type="RefSeq" id="WP_252084909.1">
    <property type="nucleotide sequence ID" value="NZ_CP092418.1"/>
</dbReference>
<gene>
    <name evidence="5" type="ORF">MJO52_05310</name>
</gene>
<dbReference type="InterPro" id="IPR002641">
    <property type="entry name" value="PNPLA_dom"/>
</dbReference>
<feature type="short sequence motif" description="GXSXG" evidence="3">
    <location>
        <begin position="49"/>
        <end position="53"/>
    </location>
</feature>
<feature type="active site" description="Proton acceptor" evidence="3">
    <location>
        <position position="194"/>
    </location>
</feature>
<evidence type="ECO:0000256" key="2">
    <source>
        <dbReference type="ARBA" id="ARBA00023098"/>
    </source>
</evidence>
<dbReference type="SUPFAM" id="SSF52151">
    <property type="entry name" value="FabD/lysophospholipase-like"/>
    <property type="match status" value="1"/>
</dbReference>
<keyword evidence="3" id="KW-0442">Lipid degradation</keyword>
<dbReference type="Gene3D" id="3.40.1090.10">
    <property type="entry name" value="Cytosolic phospholipase A2 catalytic domain"/>
    <property type="match status" value="1"/>
</dbReference>
<dbReference type="Pfam" id="PF01734">
    <property type="entry name" value="Patatin"/>
    <property type="match status" value="1"/>
</dbReference>
<accession>A0ABY4VGM7</accession>